<evidence type="ECO:0000256" key="1">
    <source>
        <dbReference type="SAM" id="MobiDB-lite"/>
    </source>
</evidence>
<dbReference type="AlphaFoldDB" id="A0A8J5QCC3"/>
<feature type="compositionally biased region" description="Basic and acidic residues" evidence="1">
    <location>
        <begin position="310"/>
        <end position="319"/>
    </location>
</feature>
<dbReference type="Proteomes" id="UP000694255">
    <property type="component" value="Unassembled WGS sequence"/>
</dbReference>
<reference evidence="2 3" key="1">
    <citation type="journal article" date="2021" name="DNA Res.">
        <title>Genome analysis of Candida subhashii reveals its hybrid nature and dual mitochondrial genome conformations.</title>
        <authorList>
            <person name="Mixao V."/>
            <person name="Hegedusova E."/>
            <person name="Saus E."/>
            <person name="Pryszcz L.P."/>
            <person name="Cillingova A."/>
            <person name="Nosek J."/>
            <person name="Gabaldon T."/>
        </authorList>
    </citation>
    <scope>NUCLEOTIDE SEQUENCE [LARGE SCALE GENOMIC DNA]</scope>
    <source>
        <strain evidence="2 3">CBS 10753</strain>
    </source>
</reference>
<dbReference type="RefSeq" id="XP_049262774.1">
    <property type="nucleotide sequence ID" value="XM_049407844.1"/>
</dbReference>
<gene>
    <name evidence="2" type="ORF">J8A68_003937</name>
</gene>
<feature type="compositionally biased region" description="Basic residues" evidence="1">
    <location>
        <begin position="320"/>
        <end position="331"/>
    </location>
</feature>
<organism evidence="2 3">
    <name type="scientific">[Candida] subhashii</name>
    <dbReference type="NCBI Taxonomy" id="561895"/>
    <lineage>
        <taxon>Eukaryota</taxon>
        <taxon>Fungi</taxon>
        <taxon>Dikarya</taxon>
        <taxon>Ascomycota</taxon>
        <taxon>Saccharomycotina</taxon>
        <taxon>Pichiomycetes</taxon>
        <taxon>Debaryomycetaceae</taxon>
        <taxon>Spathaspora</taxon>
    </lineage>
</organism>
<comment type="caution">
    <text evidence="2">The sequence shown here is derived from an EMBL/GenBank/DDBJ whole genome shotgun (WGS) entry which is preliminary data.</text>
</comment>
<dbReference type="EMBL" id="JAGSYN010000170">
    <property type="protein sequence ID" value="KAG7662541.1"/>
    <property type="molecule type" value="Genomic_DNA"/>
</dbReference>
<accession>A0A8J5QCC3</accession>
<evidence type="ECO:0000313" key="3">
    <source>
        <dbReference type="Proteomes" id="UP000694255"/>
    </source>
</evidence>
<feature type="region of interest" description="Disordered" evidence="1">
    <location>
        <begin position="539"/>
        <end position="571"/>
    </location>
</feature>
<keyword evidence="3" id="KW-1185">Reference proteome</keyword>
<proteinExistence type="predicted"/>
<sequence length="680" mass="76929">MNVTSNGYYTSQYLKQHYDDNEEVDNHSNIKQQQVAHDSFLAASPSSTSMSRKGMSMEVKSPVITNIRPKKPIKSKSESFIIGSRPVSPKSPSSTSQVEYISDDDDLGEELTPAQLNYINSHYYIPPSRQGMIIPAPPKRSKKPRNKNDDYYINLQKRYDGAKVIKPKLYTHKTFHEVFVDKDEDISRYNPMDMVFEGSPEDNEKKKPIFKKIKLYKDDYNDYNYYDHREKANPAKDVFVQEVQSDDDVDEVLFGGALLPEDEEQQKQAKKNNFKKLIKKKYQKAKKELGKDFDEFTRKQSIIDAQLKEVRAKEQAEKKAKAKEKKKRKNSKSSEGGGVEGEKSIEGETPSGGDKKETTETKKAPKEGDNKKEEPKKKADPNPQEFSPMWNYILSWVAYQNEDDNKPAAAAPPAKIEELSNEPDSKSTKSKRSTTKDSPDSNSKALIPTTKRKKLKGLAKTSKKFLSNWNQPVITALNPAQAKLITTLPPIPEKTAKSIHSSIHSTILGETDSKEFVIEYDEDDEDASISEELYYDPISKQLQPTPPTSFSSLSPEAKQKSLSSSSSASSMRTMRNIGSMNPMQSIANNIYNFDPSGSIEVVSKLIELIKRIHIMEILFSPIDYIGENIPSLQTVVVFIELGLFVWILFELSRLIDAVCMMIKAFCAPMIAIGRLMNNIM</sequence>
<dbReference type="GeneID" id="73470737"/>
<dbReference type="OrthoDB" id="4084092at2759"/>
<feature type="compositionally biased region" description="Basic and acidic residues" evidence="1">
    <location>
        <begin position="415"/>
        <end position="427"/>
    </location>
</feature>
<feature type="region of interest" description="Disordered" evidence="1">
    <location>
        <begin position="310"/>
        <end position="387"/>
    </location>
</feature>
<name>A0A8J5QCC3_9ASCO</name>
<protein>
    <submittedName>
        <fullName evidence="2">Uncharacterized protein</fullName>
    </submittedName>
</protein>
<feature type="region of interest" description="Disordered" evidence="1">
    <location>
        <begin position="404"/>
        <end position="453"/>
    </location>
</feature>
<evidence type="ECO:0000313" key="2">
    <source>
        <dbReference type="EMBL" id="KAG7662541.1"/>
    </source>
</evidence>
<feature type="compositionally biased region" description="Basic and acidic residues" evidence="1">
    <location>
        <begin position="353"/>
        <end position="380"/>
    </location>
</feature>
<feature type="compositionally biased region" description="Low complexity" evidence="1">
    <location>
        <begin position="548"/>
        <end position="570"/>
    </location>
</feature>